<dbReference type="EMBL" id="MU006561">
    <property type="protein sequence ID" value="KAF2752283.1"/>
    <property type="molecule type" value="Genomic_DNA"/>
</dbReference>
<dbReference type="Proteomes" id="UP000799440">
    <property type="component" value="Unassembled WGS sequence"/>
</dbReference>
<reference evidence="1" key="1">
    <citation type="journal article" date="2020" name="Stud. Mycol.">
        <title>101 Dothideomycetes genomes: a test case for predicting lifestyles and emergence of pathogens.</title>
        <authorList>
            <person name="Haridas S."/>
            <person name="Albert R."/>
            <person name="Binder M."/>
            <person name="Bloem J."/>
            <person name="Labutti K."/>
            <person name="Salamov A."/>
            <person name="Andreopoulos B."/>
            <person name="Baker S."/>
            <person name="Barry K."/>
            <person name="Bills G."/>
            <person name="Bluhm B."/>
            <person name="Cannon C."/>
            <person name="Castanera R."/>
            <person name="Culley D."/>
            <person name="Daum C."/>
            <person name="Ezra D."/>
            <person name="Gonzalez J."/>
            <person name="Henrissat B."/>
            <person name="Kuo A."/>
            <person name="Liang C."/>
            <person name="Lipzen A."/>
            <person name="Lutzoni F."/>
            <person name="Magnuson J."/>
            <person name="Mondo S."/>
            <person name="Nolan M."/>
            <person name="Ohm R."/>
            <person name="Pangilinan J."/>
            <person name="Park H.-J."/>
            <person name="Ramirez L."/>
            <person name="Alfaro M."/>
            <person name="Sun H."/>
            <person name="Tritt A."/>
            <person name="Yoshinaga Y."/>
            <person name="Zwiers L.-H."/>
            <person name="Turgeon B."/>
            <person name="Goodwin S."/>
            <person name="Spatafora J."/>
            <person name="Crous P."/>
            <person name="Grigoriev I."/>
        </authorList>
    </citation>
    <scope>NUCLEOTIDE SEQUENCE</scope>
    <source>
        <strain evidence="1">CBS 119925</strain>
    </source>
</reference>
<evidence type="ECO:0000313" key="1">
    <source>
        <dbReference type="EMBL" id="KAF2752283.1"/>
    </source>
</evidence>
<sequence>MRFDNAVIGKKRSITRQEIVLFNIAVLVSRTGSKIFQNRLQAPTSMALDLSGGRHGGEPVLRVQVDSIVDDEGVHDVLVQVGVHLVLPVSTGLNGLVQMVQGRGGKGCLLTGLISLTGFLGHGDVRHSNRKGWLIRHRDALRPLQSDIGEVLGDFAAICRLRGHYRNVQNDGGALQWTERET</sequence>
<name>A0A6A6VQ10_9PLEO</name>
<organism evidence="1 2">
    <name type="scientific">Sporormia fimetaria CBS 119925</name>
    <dbReference type="NCBI Taxonomy" id="1340428"/>
    <lineage>
        <taxon>Eukaryota</taxon>
        <taxon>Fungi</taxon>
        <taxon>Dikarya</taxon>
        <taxon>Ascomycota</taxon>
        <taxon>Pezizomycotina</taxon>
        <taxon>Dothideomycetes</taxon>
        <taxon>Pleosporomycetidae</taxon>
        <taxon>Pleosporales</taxon>
        <taxon>Sporormiaceae</taxon>
        <taxon>Sporormia</taxon>
    </lineage>
</organism>
<evidence type="ECO:0000313" key="2">
    <source>
        <dbReference type="Proteomes" id="UP000799440"/>
    </source>
</evidence>
<dbReference type="AlphaFoldDB" id="A0A6A6VQ10"/>
<gene>
    <name evidence="1" type="ORF">M011DRAFT_20520</name>
</gene>
<protein>
    <submittedName>
        <fullName evidence="1">Uncharacterized protein</fullName>
    </submittedName>
</protein>
<accession>A0A6A6VQ10</accession>
<keyword evidence="2" id="KW-1185">Reference proteome</keyword>
<proteinExistence type="predicted"/>